<feature type="region of interest" description="Disordered" evidence="1">
    <location>
        <begin position="356"/>
        <end position="412"/>
    </location>
</feature>
<feature type="region of interest" description="Disordered" evidence="1">
    <location>
        <begin position="316"/>
        <end position="339"/>
    </location>
</feature>
<accession>A0A1R1PRK3</accession>
<evidence type="ECO:0000256" key="1">
    <source>
        <dbReference type="SAM" id="MobiDB-lite"/>
    </source>
</evidence>
<dbReference type="GO" id="GO:0043328">
    <property type="term" value="P:protein transport to vacuole involved in ubiquitin-dependent protein catabolic process via the multivesicular body sorting pathway"/>
    <property type="evidence" value="ECO:0007669"/>
    <property type="project" value="TreeGrafter"/>
</dbReference>
<dbReference type="Gene3D" id="1.20.5.1940">
    <property type="match status" value="1"/>
</dbReference>
<dbReference type="GO" id="GO:0033565">
    <property type="term" value="C:ESCRT-0 complex"/>
    <property type="evidence" value="ECO:0007669"/>
    <property type="project" value="TreeGrafter"/>
</dbReference>
<proteinExistence type="predicted"/>
<feature type="compositionally biased region" description="Pro residues" evidence="1">
    <location>
        <begin position="449"/>
        <end position="461"/>
    </location>
</feature>
<dbReference type="GO" id="GO:0043130">
    <property type="term" value="F:ubiquitin binding"/>
    <property type="evidence" value="ECO:0007669"/>
    <property type="project" value="TreeGrafter"/>
</dbReference>
<dbReference type="PANTHER" id="PTHR47794">
    <property type="entry name" value="VACUOLAR PROTEIN SORTING-ASSOCIATED PROTEIN 27"/>
    <property type="match status" value="1"/>
</dbReference>
<reference evidence="3" key="1">
    <citation type="submission" date="2017-01" db="EMBL/GenBank/DDBJ databases">
        <authorList>
            <person name="Wang Y."/>
            <person name="White M."/>
            <person name="Kvist S."/>
            <person name="Moncalvo J.-M."/>
        </authorList>
    </citation>
    <scope>NUCLEOTIDE SEQUENCE [LARGE SCALE GENOMIC DNA]</scope>
    <source>
        <strain evidence="3">COL-18-3</strain>
    </source>
</reference>
<dbReference type="PANTHER" id="PTHR47794:SF1">
    <property type="entry name" value="VACUOLAR PROTEIN SORTING-ASSOCIATED PROTEIN 27"/>
    <property type="match status" value="1"/>
</dbReference>
<feature type="compositionally biased region" description="Polar residues" evidence="1">
    <location>
        <begin position="375"/>
        <end position="388"/>
    </location>
</feature>
<name>A0A1R1PRK3_ZANCU</name>
<dbReference type="Proteomes" id="UP000188320">
    <property type="component" value="Unassembled WGS sequence"/>
</dbReference>
<keyword evidence="3" id="KW-1185">Reference proteome</keyword>
<dbReference type="Gene3D" id="3.30.40.10">
    <property type="entry name" value="Zinc/RING finger domain, C3HC4 (zinc finger)"/>
    <property type="match status" value="1"/>
</dbReference>
<evidence type="ECO:0000313" key="2">
    <source>
        <dbReference type="EMBL" id="OMH83512.1"/>
    </source>
</evidence>
<comment type="caution">
    <text evidence="2">The sequence shown here is derived from an EMBL/GenBank/DDBJ whole genome shotgun (WGS) entry which is preliminary data.</text>
</comment>
<organism evidence="2 3">
    <name type="scientific">Zancudomyces culisetae</name>
    <name type="common">Gut fungus</name>
    <name type="synonym">Smittium culisetae</name>
    <dbReference type="NCBI Taxonomy" id="1213189"/>
    <lineage>
        <taxon>Eukaryota</taxon>
        <taxon>Fungi</taxon>
        <taxon>Fungi incertae sedis</taxon>
        <taxon>Zoopagomycota</taxon>
        <taxon>Kickxellomycotina</taxon>
        <taxon>Harpellomycetes</taxon>
        <taxon>Harpellales</taxon>
        <taxon>Legeriomycetaceae</taxon>
        <taxon>Zancudomyces</taxon>
    </lineage>
</organism>
<dbReference type="GO" id="GO:0032266">
    <property type="term" value="F:phosphatidylinositol-3-phosphate binding"/>
    <property type="evidence" value="ECO:0007669"/>
    <property type="project" value="TreeGrafter"/>
</dbReference>
<feature type="region of interest" description="Disordered" evidence="1">
    <location>
        <begin position="429"/>
        <end position="497"/>
    </location>
</feature>
<feature type="compositionally biased region" description="Acidic residues" evidence="1">
    <location>
        <begin position="487"/>
        <end position="497"/>
    </location>
</feature>
<dbReference type="OrthoDB" id="957735at2759"/>
<dbReference type="GO" id="GO:0006623">
    <property type="term" value="P:protein targeting to vacuole"/>
    <property type="evidence" value="ECO:0007669"/>
    <property type="project" value="TreeGrafter"/>
</dbReference>
<dbReference type="SMART" id="SM00726">
    <property type="entry name" value="UIM"/>
    <property type="match status" value="2"/>
</dbReference>
<feature type="compositionally biased region" description="Low complexity" evidence="1">
    <location>
        <begin position="356"/>
        <end position="374"/>
    </location>
</feature>
<dbReference type="EMBL" id="LSSK01000389">
    <property type="protein sequence ID" value="OMH83512.1"/>
    <property type="molecule type" value="Genomic_DNA"/>
</dbReference>
<dbReference type="InterPro" id="IPR011011">
    <property type="entry name" value="Znf_FYVE_PHD"/>
</dbReference>
<feature type="compositionally biased region" description="Polar residues" evidence="1">
    <location>
        <begin position="320"/>
        <end position="339"/>
    </location>
</feature>
<dbReference type="Gene3D" id="6.10.140.100">
    <property type="match status" value="1"/>
</dbReference>
<sequence>MGRQRLLNCGKCYCNDCANNYIALPKFGINDQVRVCHGCYLVLTNVVREVLNSQPRDVIKSQRDGDKTDKKLSDEDEDLKRAIELSLKDAKGPEVQVVKPKTPEKTTEEQEELDLKAAIEASLRDAKPSYIYNYSSTAVANHENTLKSPLTAYESEFYPKVPGSSGSSGSSISDNFSVLDDFDIDIDTYTPQSKPQQKASDQLLTSSEMDDINLFRTLLSQIQYSGRDIRDNQQMQYLVEEIKKIKGKIRTEIVQNDTKIQEFLKLHDRILSAIKIYDQFLDQRLLPGQTYAYPSLGPTAPASTVPYNNYNPFAPNYQPQTTSFSSNINPNPVTLQPAQPTTHFAEGHQVHPVYPQQRDQQYQQPQQQQQQQQQHIENTNNSITNQFSQPPPSSMGFAAANAPPSTSKDANISANSYHVQPQLTMDNQAPAETQNYPPPSYPHLQPQPQLQPQPHYPPINPAPEIKPMAPTYIQDQGKTPPSKDDSASVEEGDLIQF</sequence>
<dbReference type="PROSITE" id="PS50330">
    <property type="entry name" value="UIM"/>
    <property type="match status" value="1"/>
</dbReference>
<evidence type="ECO:0000313" key="3">
    <source>
        <dbReference type="Proteomes" id="UP000188320"/>
    </source>
</evidence>
<dbReference type="InterPro" id="IPR003903">
    <property type="entry name" value="UIM_dom"/>
</dbReference>
<dbReference type="SUPFAM" id="SSF89009">
    <property type="entry name" value="GAT-like domain"/>
    <property type="match status" value="1"/>
</dbReference>
<dbReference type="InterPro" id="IPR013083">
    <property type="entry name" value="Znf_RING/FYVE/PHD"/>
</dbReference>
<feature type="compositionally biased region" description="Polar residues" evidence="1">
    <location>
        <begin position="403"/>
        <end position="412"/>
    </location>
</feature>
<dbReference type="Pfam" id="PF02809">
    <property type="entry name" value="UIM"/>
    <property type="match status" value="2"/>
</dbReference>
<dbReference type="SUPFAM" id="SSF57903">
    <property type="entry name" value="FYVE/PHD zinc finger"/>
    <property type="match status" value="1"/>
</dbReference>
<dbReference type="AlphaFoldDB" id="A0A1R1PRK3"/>
<protein>
    <submittedName>
        <fullName evidence="2">Vacuolar protein sorting-associated protein 27</fullName>
    </submittedName>
</protein>
<gene>
    <name evidence="2" type="ORF">AX774_g2983</name>
</gene>